<dbReference type="EMBL" id="JAUSVK010000001">
    <property type="protein sequence ID" value="MDQ0390973.1"/>
    <property type="molecule type" value="Genomic_DNA"/>
</dbReference>
<evidence type="ECO:0000313" key="2">
    <source>
        <dbReference type="Proteomes" id="UP001237448"/>
    </source>
</evidence>
<reference evidence="1 2" key="1">
    <citation type="submission" date="2023-07" db="EMBL/GenBank/DDBJ databases">
        <title>Genomic Encyclopedia of Type Strains, Phase IV (KMG-IV): sequencing the most valuable type-strain genomes for metagenomic binning, comparative biology and taxonomic classification.</title>
        <authorList>
            <person name="Goeker M."/>
        </authorList>
    </citation>
    <scope>NUCLEOTIDE SEQUENCE [LARGE SCALE GENOMIC DNA]</scope>
    <source>
        <strain evidence="1 2">DSM 5896</strain>
    </source>
</reference>
<keyword evidence="2" id="KW-1185">Reference proteome</keyword>
<sequence length="72" mass="8430">MEKADDLIDRCNRLIGEGMDFPMIWNSYLKGHRLVLGPPIQSYRNDQPVLRVPLFYRQTLIFMASEAQFAIE</sequence>
<accession>A0ABU0F8N2</accession>
<dbReference type="RefSeq" id="WP_307422575.1">
    <property type="nucleotide sequence ID" value="NZ_JAUSVK010000001.1"/>
</dbReference>
<gene>
    <name evidence="1" type="ORF">J3R73_000765</name>
</gene>
<comment type="caution">
    <text evidence="1">The sequence shown here is derived from an EMBL/GenBank/DDBJ whole genome shotgun (WGS) entry which is preliminary data.</text>
</comment>
<protein>
    <submittedName>
        <fullName evidence="1">Uncharacterized protein</fullName>
    </submittedName>
</protein>
<evidence type="ECO:0000313" key="1">
    <source>
        <dbReference type="EMBL" id="MDQ0390973.1"/>
    </source>
</evidence>
<organism evidence="1 2">
    <name type="scientific">Labrys monachus</name>
    <dbReference type="NCBI Taxonomy" id="217067"/>
    <lineage>
        <taxon>Bacteria</taxon>
        <taxon>Pseudomonadati</taxon>
        <taxon>Pseudomonadota</taxon>
        <taxon>Alphaproteobacteria</taxon>
        <taxon>Hyphomicrobiales</taxon>
        <taxon>Xanthobacteraceae</taxon>
        <taxon>Labrys</taxon>
    </lineage>
</organism>
<proteinExistence type="predicted"/>
<dbReference type="Proteomes" id="UP001237448">
    <property type="component" value="Unassembled WGS sequence"/>
</dbReference>
<name>A0ABU0F8N2_9HYPH</name>